<feature type="non-terminal residue" evidence="1">
    <location>
        <position position="80"/>
    </location>
</feature>
<protein>
    <recommendedName>
        <fullName evidence="3">Integrase catalytic domain-containing protein</fullName>
    </recommendedName>
</protein>
<dbReference type="Proteomes" id="UP000824469">
    <property type="component" value="Unassembled WGS sequence"/>
</dbReference>
<evidence type="ECO:0000313" key="1">
    <source>
        <dbReference type="EMBL" id="KAH9316565.1"/>
    </source>
</evidence>
<dbReference type="AlphaFoldDB" id="A0AA38LCF1"/>
<proteinExistence type="predicted"/>
<feature type="non-terminal residue" evidence="1">
    <location>
        <position position="1"/>
    </location>
</feature>
<dbReference type="Gene3D" id="3.30.420.10">
    <property type="entry name" value="Ribonuclease H-like superfamily/Ribonuclease H"/>
    <property type="match status" value="1"/>
</dbReference>
<keyword evidence="2" id="KW-1185">Reference proteome</keyword>
<organism evidence="1 2">
    <name type="scientific">Taxus chinensis</name>
    <name type="common">Chinese yew</name>
    <name type="synonym">Taxus wallichiana var. chinensis</name>
    <dbReference type="NCBI Taxonomy" id="29808"/>
    <lineage>
        <taxon>Eukaryota</taxon>
        <taxon>Viridiplantae</taxon>
        <taxon>Streptophyta</taxon>
        <taxon>Embryophyta</taxon>
        <taxon>Tracheophyta</taxon>
        <taxon>Spermatophyta</taxon>
        <taxon>Pinopsida</taxon>
        <taxon>Pinidae</taxon>
        <taxon>Conifers II</taxon>
        <taxon>Cupressales</taxon>
        <taxon>Taxaceae</taxon>
        <taxon>Taxus</taxon>
    </lineage>
</organism>
<accession>A0AA38LCF1</accession>
<comment type="caution">
    <text evidence="1">The sequence shown here is derived from an EMBL/GenBank/DDBJ whole genome shotgun (WGS) entry which is preliminary data.</text>
</comment>
<dbReference type="InterPro" id="IPR036397">
    <property type="entry name" value="RNaseH_sf"/>
</dbReference>
<name>A0AA38LCF1_TAXCH</name>
<sequence length="80" mass="8967">TFVGRPKLASLPLKPVVIEEPFQQWGLDFIGTLNPASSASHTHVLTTTDYFTKWVESIPVKSTTSEVVCSFIKENILVRY</sequence>
<dbReference type="SUPFAM" id="SSF53098">
    <property type="entry name" value="Ribonuclease H-like"/>
    <property type="match status" value="1"/>
</dbReference>
<evidence type="ECO:0008006" key="3">
    <source>
        <dbReference type="Google" id="ProtNLM"/>
    </source>
</evidence>
<evidence type="ECO:0000313" key="2">
    <source>
        <dbReference type="Proteomes" id="UP000824469"/>
    </source>
</evidence>
<dbReference type="EMBL" id="JAHRHJ020000005">
    <property type="protein sequence ID" value="KAH9316565.1"/>
    <property type="molecule type" value="Genomic_DNA"/>
</dbReference>
<dbReference type="InterPro" id="IPR012337">
    <property type="entry name" value="RNaseH-like_sf"/>
</dbReference>
<gene>
    <name evidence="1" type="ORF">KI387_025192</name>
</gene>
<dbReference type="GO" id="GO:0003676">
    <property type="term" value="F:nucleic acid binding"/>
    <property type="evidence" value="ECO:0007669"/>
    <property type="project" value="InterPro"/>
</dbReference>
<reference evidence="1 2" key="1">
    <citation type="journal article" date="2021" name="Nat. Plants">
        <title>The Taxus genome provides insights into paclitaxel biosynthesis.</title>
        <authorList>
            <person name="Xiong X."/>
            <person name="Gou J."/>
            <person name="Liao Q."/>
            <person name="Li Y."/>
            <person name="Zhou Q."/>
            <person name="Bi G."/>
            <person name="Li C."/>
            <person name="Du R."/>
            <person name="Wang X."/>
            <person name="Sun T."/>
            <person name="Guo L."/>
            <person name="Liang H."/>
            <person name="Lu P."/>
            <person name="Wu Y."/>
            <person name="Zhang Z."/>
            <person name="Ro D.K."/>
            <person name="Shang Y."/>
            <person name="Huang S."/>
            <person name="Yan J."/>
        </authorList>
    </citation>
    <scope>NUCLEOTIDE SEQUENCE [LARGE SCALE GENOMIC DNA]</scope>
    <source>
        <strain evidence="1">Ta-2019</strain>
    </source>
</reference>